<dbReference type="Proteomes" id="UP000070620">
    <property type="component" value="Unassembled WGS sequence"/>
</dbReference>
<gene>
    <name evidence="2" type="ORF">AWW66_19070</name>
</gene>
<accession>A0A136PPU9</accession>
<dbReference type="AlphaFoldDB" id="A0A136PPU9"/>
<keyword evidence="3" id="KW-1185">Reference proteome</keyword>
<reference evidence="2 3" key="1">
    <citation type="submission" date="2016-01" db="EMBL/GenBank/DDBJ databases">
        <title>Whole genome sequence and analysis of Micromonospora rosaria DSM 803, which can produce antibacterial substance rosamicin.</title>
        <authorList>
            <person name="Yang H."/>
            <person name="He X."/>
            <person name="Zhu D."/>
        </authorList>
    </citation>
    <scope>NUCLEOTIDE SEQUENCE [LARGE SCALE GENOMIC DNA]</scope>
    <source>
        <strain evidence="2 3">DSM 803</strain>
    </source>
</reference>
<feature type="signal peptide" evidence="1">
    <location>
        <begin position="1"/>
        <end position="21"/>
    </location>
</feature>
<evidence type="ECO:0000256" key="1">
    <source>
        <dbReference type="SAM" id="SignalP"/>
    </source>
</evidence>
<proteinExistence type="predicted"/>
<feature type="chain" id="PRO_5007478217" evidence="1">
    <location>
        <begin position="22"/>
        <end position="82"/>
    </location>
</feature>
<name>A0A136PPU9_9ACTN</name>
<comment type="caution">
    <text evidence="2">The sequence shown here is derived from an EMBL/GenBank/DDBJ whole genome shotgun (WGS) entry which is preliminary data.</text>
</comment>
<sequence length="82" mass="9176">MAVVAAMVSAMTVGTAAPASADGYVNTFIQIFNLDIRCFLARDSLNANLPANTPPDTYYYCVENSVPYSHSYYALWYRHWVD</sequence>
<evidence type="ECO:0000313" key="3">
    <source>
        <dbReference type="Proteomes" id="UP000070620"/>
    </source>
</evidence>
<protein>
    <submittedName>
        <fullName evidence="2">Uncharacterized protein</fullName>
    </submittedName>
</protein>
<dbReference type="EMBL" id="LRQV01000073">
    <property type="protein sequence ID" value="KXK60388.1"/>
    <property type="molecule type" value="Genomic_DNA"/>
</dbReference>
<evidence type="ECO:0000313" key="2">
    <source>
        <dbReference type="EMBL" id="KXK60388.1"/>
    </source>
</evidence>
<keyword evidence="1" id="KW-0732">Signal</keyword>
<organism evidence="2 3">
    <name type="scientific">Micromonospora rosaria</name>
    <dbReference type="NCBI Taxonomy" id="47874"/>
    <lineage>
        <taxon>Bacteria</taxon>
        <taxon>Bacillati</taxon>
        <taxon>Actinomycetota</taxon>
        <taxon>Actinomycetes</taxon>
        <taxon>Micromonosporales</taxon>
        <taxon>Micromonosporaceae</taxon>
        <taxon>Micromonospora</taxon>
    </lineage>
</organism>